<organism evidence="1 2">
    <name type="scientific">Paenibacillus tyrfis</name>
    <dbReference type="NCBI Taxonomy" id="1501230"/>
    <lineage>
        <taxon>Bacteria</taxon>
        <taxon>Bacillati</taxon>
        <taxon>Bacillota</taxon>
        <taxon>Bacilli</taxon>
        <taxon>Bacillales</taxon>
        <taxon>Paenibacillaceae</taxon>
        <taxon>Paenibacillus</taxon>
    </lineage>
</organism>
<dbReference type="RefSeq" id="WP_036686911.1">
    <property type="nucleotide sequence ID" value="NZ_JNVM01000018.1"/>
</dbReference>
<dbReference type="InterPro" id="IPR018763">
    <property type="entry name" value="DUF2334"/>
</dbReference>
<dbReference type="eggNOG" id="COG5298">
    <property type="taxonomic scope" value="Bacteria"/>
</dbReference>
<evidence type="ECO:0000313" key="1">
    <source>
        <dbReference type="EMBL" id="KEQ23934.1"/>
    </source>
</evidence>
<sequence length="633" mass="71069">MIYLRHSKWLRFVVSLIALTLLLSAYRIFTVEGEARTSKFVLMRLEDIGPGGQYASLEELGKLRTVLEYLRDQKVAYHLAVIPRWINLPPDGSRYDVPLDQEGNPYAAAFRKVLQQASDSGAVIGMHGYTHQVGSVRRDDGHHESGIGNEFQVPDVEETMKTSYAEQRIKEGIAIFERAGLKPQFWEAPHYRTTAEQDRVFRSYFGLNYQAEVQSHRNAEGVFYLNQRNTGYGSPTLGAAYVPTPYDYIPYNKDEKVIVDRVGRSNHVASFFYHPFLEFKYLTPVLDTEGQPVMRDGLPEFRYPEQNKSVLQKLIADLRAKGYAFRSIHDYVPFTPAQSVKLLPGGKQNVFLEDVDGDGQADTVQWNAANGEISVIPGRFKGLRNEAQPAPVRWGQAEYANGAAAAVSGKDAEGLGSFWTANPSGRLDRYVSDGRQFHLAQSWKIEAKAWSSLYTLPLSNGEVVVAGLTKDKLQLYGWRIRGKEMKPIKPYKLRSEMNQELQVRMEGGPALFASKDGASGGIQLQPDTADMTWKLTRVDLGLPNEDGLIRLGDFNGDGREDALRWDPKTMRCTVYVRDEDREWKLLSTFGPWGTPGKGVNLMVRDVDGNGKADLVLIDRSGGTLDFALSYQSK</sequence>
<dbReference type="Gene3D" id="3.20.20.370">
    <property type="entry name" value="Glycoside hydrolase/deacetylase"/>
    <property type="match status" value="1"/>
</dbReference>
<dbReference type="SUPFAM" id="SSF69318">
    <property type="entry name" value="Integrin alpha N-terminal domain"/>
    <property type="match status" value="1"/>
</dbReference>
<dbReference type="EMBL" id="JNVM01000018">
    <property type="protein sequence ID" value="KEQ23934.1"/>
    <property type="molecule type" value="Genomic_DNA"/>
</dbReference>
<gene>
    <name evidence="1" type="ORF">ET33_11650</name>
</gene>
<dbReference type="OrthoDB" id="2339428at2"/>
<dbReference type="Proteomes" id="UP000028123">
    <property type="component" value="Unassembled WGS sequence"/>
</dbReference>
<dbReference type="InterPro" id="IPR011330">
    <property type="entry name" value="Glyco_hydro/deAcase_b/a-brl"/>
</dbReference>
<protein>
    <recommendedName>
        <fullName evidence="3">DUF2334 domain-containing protein</fullName>
    </recommendedName>
</protein>
<dbReference type="Pfam" id="PF10096">
    <property type="entry name" value="DUF2334"/>
    <property type="match status" value="1"/>
</dbReference>
<proteinExistence type="predicted"/>
<comment type="caution">
    <text evidence="1">The sequence shown here is derived from an EMBL/GenBank/DDBJ whole genome shotgun (WGS) entry which is preliminary data.</text>
</comment>
<dbReference type="GO" id="GO:0005975">
    <property type="term" value="P:carbohydrate metabolic process"/>
    <property type="evidence" value="ECO:0007669"/>
    <property type="project" value="InterPro"/>
</dbReference>
<evidence type="ECO:0008006" key="3">
    <source>
        <dbReference type="Google" id="ProtNLM"/>
    </source>
</evidence>
<reference evidence="1 2" key="1">
    <citation type="submission" date="2014-06" db="EMBL/GenBank/DDBJ databases">
        <title>Draft genome sequence of Paenibacillus sp. MSt1.</title>
        <authorList>
            <person name="Aw Y.K."/>
            <person name="Ong K.S."/>
            <person name="Gan H.M."/>
            <person name="Lee S.M."/>
        </authorList>
    </citation>
    <scope>NUCLEOTIDE SEQUENCE [LARGE SCALE GENOMIC DNA]</scope>
    <source>
        <strain evidence="1 2">MSt1</strain>
    </source>
</reference>
<dbReference type="AlphaFoldDB" id="A0A081NZR1"/>
<accession>A0A081NZR1</accession>
<keyword evidence="2" id="KW-1185">Reference proteome</keyword>
<evidence type="ECO:0000313" key="2">
    <source>
        <dbReference type="Proteomes" id="UP000028123"/>
    </source>
</evidence>
<name>A0A081NZR1_9BACL</name>
<dbReference type="InterPro" id="IPR028994">
    <property type="entry name" value="Integrin_alpha_N"/>
</dbReference>
<dbReference type="SUPFAM" id="SSF88713">
    <property type="entry name" value="Glycoside hydrolase/deacetylase"/>
    <property type="match status" value="1"/>
</dbReference>